<dbReference type="EMBL" id="CP063767">
    <property type="protein sequence ID" value="QOY60169.1"/>
    <property type="molecule type" value="Genomic_DNA"/>
</dbReference>
<accession>A0A7S7RUE2</accession>
<dbReference type="AlphaFoldDB" id="A0A7S7RUE2"/>
<dbReference type="KEGG" id="tio:INP52_07040"/>
<dbReference type="PANTHER" id="PTHR33744:SF7">
    <property type="entry name" value="PUCR FAMILY TRANSCRIPTIONAL REGULATOR"/>
    <property type="match status" value="1"/>
</dbReference>
<dbReference type="PANTHER" id="PTHR33744">
    <property type="entry name" value="CARBOHYDRATE DIACID REGULATOR"/>
    <property type="match status" value="1"/>
</dbReference>
<proteinExistence type="inferred from homology"/>
<protein>
    <submittedName>
        <fullName evidence="4">Helix-turn-helix domain-containing protein</fullName>
    </submittedName>
</protein>
<reference evidence="4 5" key="1">
    <citation type="submission" date="2020-10" db="EMBL/GenBank/DDBJ databases">
        <title>Olsenella immobilis sp.nov., isolated from the mud in a fermentation cellar used for the production of Chinese strong-flavoured liquor.</title>
        <authorList>
            <person name="Lu L."/>
        </authorList>
    </citation>
    <scope>NUCLEOTIDE SEQUENCE [LARGE SCALE GENOMIC DNA]</scope>
    <source>
        <strain evidence="4 5">LZLJ-2</strain>
    </source>
</reference>
<dbReference type="InterPro" id="IPR025736">
    <property type="entry name" value="PucR_C-HTH_dom"/>
</dbReference>
<evidence type="ECO:0000259" key="3">
    <source>
        <dbReference type="Pfam" id="PF17853"/>
    </source>
</evidence>
<dbReference type="Pfam" id="PF13556">
    <property type="entry name" value="HTH_30"/>
    <property type="match status" value="1"/>
</dbReference>
<organism evidence="4 5">
    <name type="scientific">Thermophilibacter immobilis</name>
    <dbReference type="NCBI Taxonomy" id="2779519"/>
    <lineage>
        <taxon>Bacteria</taxon>
        <taxon>Bacillati</taxon>
        <taxon>Actinomycetota</taxon>
        <taxon>Coriobacteriia</taxon>
        <taxon>Coriobacteriales</taxon>
        <taxon>Atopobiaceae</taxon>
        <taxon>Thermophilibacter</taxon>
    </lineage>
</organism>
<feature type="domain" description="CdaR GGDEF-like" evidence="3">
    <location>
        <begin position="290"/>
        <end position="401"/>
    </location>
</feature>
<sequence length="546" mass="60472">MEVRELIARLPEGAVGPLCDLEPGAHVHSVELVERARSMTRPDVLYLLPATEPLDLTPGQPVLNCVLVGPGSMAPDTVAPERLNLLHSRTLTDPSELYERLQDLLATDDAVCRATERLVAALTSDRGLQYLVEEAATVLGNPLAVVDPSYHYVARAGFEVSPDDNSPFARVTREELRYGTILEDGVDYISGAGIDDELARTRGSIAHRNELLDMDTLMQQVMVHGVCLARVILLARTRTLSPVDSLVFSRLVPLIGQELQKGEVFTAGSTQMGAYFLSRLLDDAHPSASATQRHLELLSFKPLSTLFMLCLRPRVGTLDTCTTSSIEQQLQPLLVHSLVTLHEGSLVVLVSRSSGPSLTTLDKRTLRAVATTNDLLVGVSNAFADICEARRYLSQARAASRYGSTFPKVLDDDGVYHFCEYNYLEMLDLCSEHKNLLDYCHPAIETLWRHDSEHGSELVETLFAYLQNGCNTARTALLLSIHKNTLLYRLGRIREITHNDLTSGEDLFLFQLSIRVLIFLDLLEPRTRPRTSGDLRAAPKDKHASR</sequence>
<evidence type="ECO:0000259" key="2">
    <source>
        <dbReference type="Pfam" id="PF13556"/>
    </source>
</evidence>
<keyword evidence="5" id="KW-1185">Reference proteome</keyword>
<evidence type="ECO:0000256" key="1">
    <source>
        <dbReference type="ARBA" id="ARBA00006754"/>
    </source>
</evidence>
<feature type="domain" description="PucR C-terminal helix-turn-helix" evidence="2">
    <location>
        <begin position="458"/>
        <end position="516"/>
    </location>
</feature>
<dbReference type="InterPro" id="IPR042070">
    <property type="entry name" value="PucR_C-HTH_sf"/>
</dbReference>
<dbReference type="InterPro" id="IPR051448">
    <property type="entry name" value="CdaR-like_regulators"/>
</dbReference>
<dbReference type="InterPro" id="IPR041522">
    <property type="entry name" value="CdaR_GGDEF"/>
</dbReference>
<dbReference type="Pfam" id="PF17853">
    <property type="entry name" value="GGDEF_2"/>
    <property type="match status" value="1"/>
</dbReference>
<dbReference type="Proteomes" id="UP000593735">
    <property type="component" value="Chromosome"/>
</dbReference>
<dbReference type="Gene3D" id="1.10.10.2840">
    <property type="entry name" value="PucR C-terminal helix-turn-helix domain"/>
    <property type="match status" value="1"/>
</dbReference>
<evidence type="ECO:0000313" key="4">
    <source>
        <dbReference type="EMBL" id="QOY60169.1"/>
    </source>
</evidence>
<evidence type="ECO:0000313" key="5">
    <source>
        <dbReference type="Proteomes" id="UP000593735"/>
    </source>
</evidence>
<comment type="similarity">
    <text evidence="1">Belongs to the CdaR family.</text>
</comment>
<gene>
    <name evidence="4" type="ORF">INP52_07040</name>
</gene>
<dbReference type="RefSeq" id="WP_194370335.1">
    <property type="nucleotide sequence ID" value="NZ_CP063767.1"/>
</dbReference>
<name>A0A7S7RUE2_9ACTN</name>